<accession>A0AAN8EMF5</accession>
<reference evidence="3 4" key="1">
    <citation type="submission" date="2022-12" db="EMBL/GenBank/DDBJ databases">
        <title>Genomic features and morphological characterization of a novel Knufia sp. strain isolated from spacecraft assembly facility.</title>
        <authorList>
            <person name="Teixeira M."/>
            <person name="Chander A.M."/>
            <person name="Stajich J.E."/>
            <person name="Venkateswaran K."/>
        </authorList>
    </citation>
    <scope>NUCLEOTIDE SEQUENCE [LARGE SCALE GENOMIC DNA]</scope>
    <source>
        <strain evidence="3 4">FJI-L2-BK-P2</strain>
    </source>
</reference>
<dbReference type="PROSITE" id="PS51159">
    <property type="entry name" value="CBM21"/>
    <property type="match status" value="1"/>
</dbReference>
<dbReference type="PANTHER" id="PTHR12307:SF36">
    <property type="entry name" value="GLYCOGEN-BINDING SUBUNIT 76A"/>
    <property type="match status" value="1"/>
</dbReference>
<feature type="compositionally biased region" description="Low complexity" evidence="1">
    <location>
        <begin position="196"/>
        <end position="208"/>
    </location>
</feature>
<evidence type="ECO:0000259" key="2">
    <source>
        <dbReference type="PROSITE" id="PS51159"/>
    </source>
</evidence>
<evidence type="ECO:0000256" key="1">
    <source>
        <dbReference type="SAM" id="MobiDB-lite"/>
    </source>
</evidence>
<feature type="compositionally biased region" description="Basic and acidic residues" evidence="1">
    <location>
        <begin position="135"/>
        <end position="147"/>
    </location>
</feature>
<dbReference type="EMBL" id="JAKLMC020000004">
    <property type="protein sequence ID" value="KAK5956965.1"/>
    <property type="molecule type" value="Genomic_DNA"/>
</dbReference>
<proteinExistence type="predicted"/>
<feature type="region of interest" description="Disordered" evidence="1">
    <location>
        <begin position="1"/>
        <end position="285"/>
    </location>
</feature>
<dbReference type="Gene3D" id="2.60.40.2440">
    <property type="entry name" value="Carbohydrate binding type-21 domain"/>
    <property type="match status" value="1"/>
</dbReference>
<feature type="region of interest" description="Disordered" evidence="1">
    <location>
        <begin position="474"/>
        <end position="512"/>
    </location>
</feature>
<gene>
    <name evidence="3" type="ORF">OHC33_002454</name>
</gene>
<dbReference type="PANTHER" id="PTHR12307">
    <property type="entry name" value="PROTEIN PHOSPHATASE 1 REGULATORY SUBUNIT"/>
    <property type="match status" value="1"/>
</dbReference>
<evidence type="ECO:0000313" key="4">
    <source>
        <dbReference type="Proteomes" id="UP001316803"/>
    </source>
</evidence>
<dbReference type="GO" id="GO:0000164">
    <property type="term" value="C:protein phosphatase type 1 complex"/>
    <property type="evidence" value="ECO:0007669"/>
    <property type="project" value="TreeGrafter"/>
</dbReference>
<dbReference type="GO" id="GO:0008157">
    <property type="term" value="F:protein phosphatase 1 binding"/>
    <property type="evidence" value="ECO:0007669"/>
    <property type="project" value="TreeGrafter"/>
</dbReference>
<evidence type="ECO:0000313" key="3">
    <source>
        <dbReference type="EMBL" id="KAK5956965.1"/>
    </source>
</evidence>
<dbReference type="Pfam" id="PF03370">
    <property type="entry name" value="CBM_21"/>
    <property type="match status" value="1"/>
</dbReference>
<feature type="compositionally biased region" description="Polar residues" evidence="1">
    <location>
        <begin position="18"/>
        <end position="41"/>
    </location>
</feature>
<dbReference type="InterPro" id="IPR038175">
    <property type="entry name" value="CBM21_dom_sf"/>
</dbReference>
<organism evidence="3 4">
    <name type="scientific">Knufia fluminis</name>
    <dbReference type="NCBI Taxonomy" id="191047"/>
    <lineage>
        <taxon>Eukaryota</taxon>
        <taxon>Fungi</taxon>
        <taxon>Dikarya</taxon>
        <taxon>Ascomycota</taxon>
        <taxon>Pezizomycotina</taxon>
        <taxon>Eurotiomycetes</taxon>
        <taxon>Chaetothyriomycetidae</taxon>
        <taxon>Chaetothyriales</taxon>
        <taxon>Trichomeriaceae</taxon>
        <taxon>Knufia</taxon>
    </lineage>
</organism>
<dbReference type="AlphaFoldDB" id="A0AAN8EMF5"/>
<dbReference type="GO" id="GO:0005979">
    <property type="term" value="P:regulation of glycogen biosynthetic process"/>
    <property type="evidence" value="ECO:0007669"/>
    <property type="project" value="TreeGrafter"/>
</dbReference>
<name>A0AAN8EMF5_9EURO</name>
<dbReference type="Proteomes" id="UP001316803">
    <property type="component" value="Unassembled WGS sequence"/>
</dbReference>
<dbReference type="InterPro" id="IPR050782">
    <property type="entry name" value="PP1_regulatory_subunit_3"/>
</dbReference>
<protein>
    <recommendedName>
        <fullName evidence="2">CBM21 domain-containing protein</fullName>
    </recommendedName>
</protein>
<feature type="domain" description="CBM21" evidence="2">
    <location>
        <begin position="355"/>
        <end position="467"/>
    </location>
</feature>
<sequence>MNSGYPHQITARMPYTPPSQLSPAGSKQSTPTPSRSHSYIQYNAHPEFSFPTTDMRPSLPRSAGSSSYLTKHRRSPSAPTGNELPEVMSDVQRGVTFDPHGSLRQSPPPRTNGIIPQGMTISPPESTHNSDDEETRGRSRELEKENLAELQAAIRGLREERHSGSPTRTRAPPQENGHKAASEGCSPAEDSRLPLSSSQRKISHSRSSTDSNIIFEVTPAQSQPQLETGLLSPQGADSDTDGSDSIGARRPPMVRKKSGELVKPALRPHSRRRPSSMPGTPTYGKAVHFDSQLEHIRHFLQVDRPLAVSAGSSPVENYESESEFPFGSDPSGIRSRGPSYEWEIRLANFPPQSDERKALPIHVERVFLSADKKHLIGTVAVQNLAFQKQVTARFTLDYWKTTSEVGAEYSNDLRKTSSADNLDHFTFSISLADQANLENKTLFFCVRYNVNGQEYWDSNNSINYQVDFTKKAKVKTSSQQPSGLGTRPLNALPRSRPSPPTSSGRPKSMPVSFDDFGSGFDSNFGVVFAQSPTSLIGEPKIKLRSPRSKQDLVPDAPRRNKSAAPMFATRYDFNSSLSAAKNSAYAVLGEQSGLSAIDTKQSFRDVPVVPAKSASQKPEKLENGVHNVPAVSSAPAVSAPSVTSKPVALFSEKPSLSSQSYQELVDKYCFVGTPRTSKEAIITK</sequence>
<dbReference type="GO" id="GO:2001069">
    <property type="term" value="F:glycogen binding"/>
    <property type="evidence" value="ECO:0007669"/>
    <property type="project" value="TreeGrafter"/>
</dbReference>
<keyword evidence="4" id="KW-1185">Reference proteome</keyword>
<comment type="caution">
    <text evidence="3">The sequence shown here is derived from an EMBL/GenBank/DDBJ whole genome shotgun (WGS) entry which is preliminary data.</text>
</comment>
<dbReference type="InterPro" id="IPR005036">
    <property type="entry name" value="CBM21_dom"/>
</dbReference>
<feature type="compositionally biased region" description="Low complexity" evidence="1">
    <location>
        <begin position="501"/>
        <end position="512"/>
    </location>
</feature>